<protein>
    <submittedName>
        <fullName evidence="2">Uncharacterized protein</fullName>
    </submittedName>
</protein>
<evidence type="ECO:0000256" key="1">
    <source>
        <dbReference type="SAM" id="Phobius"/>
    </source>
</evidence>
<evidence type="ECO:0000313" key="2">
    <source>
        <dbReference type="EMBL" id="AFC98780.1"/>
    </source>
</evidence>
<organism evidence="2 3">
    <name type="scientific">Methanocella conradii (strain DSM 24694 / JCM 17849 / CGMCC 1.5162 / HZ254)</name>
    <dbReference type="NCBI Taxonomy" id="1041930"/>
    <lineage>
        <taxon>Archaea</taxon>
        <taxon>Methanobacteriati</taxon>
        <taxon>Methanobacteriota</taxon>
        <taxon>Stenosarchaea group</taxon>
        <taxon>Methanomicrobia</taxon>
        <taxon>Methanocellales</taxon>
        <taxon>Methanocellaceae</taxon>
        <taxon>Methanocella</taxon>
    </lineage>
</organism>
<dbReference type="Proteomes" id="UP000005233">
    <property type="component" value="Chromosome"/>
</dbReference>
<dbReference type="InterPro" id="IPR043941">
    <property type="entry name" value="EMC6-arch"/>
</dbReference>
<evidence type="ECO:0000313" key="3">
    <source>
        <dbReference type="Proteomes" id="UP000005233"/>
    </source>
</evidence>
<keyword evidence="1" id="KW-1133">Transmembrane helix</keyword>
<keyword evidence="1" id="KW-0472">Membrane</keyword>
<feature type="transmembrane region" description="Helical" evidence="1">
    <location>
        <begin position="47"/>
        <end position="67"/>
    </location>
</feature>
<gene>
    <name evidence="2" type="ordered locus">Mtc_0005</name>
</gene>
<dbReference type="STRING" id="1041930.Mtc_0005"/>
<accession>H8I521</accession>
<dbReference type="AlphaFoldDB" id="H8I521"/>
<feature type="transmembrane region" description="Helical" evidence="1">
    <location>
        <begin position="21"/>
        <end position="41"/>
    </location>
</feature>
<feature type="transmembrane region" description="Helical" evidence="1">
    <location>
        <begin position="79"/>
        <end position="97"/>
    </location>
</feature>
<proteinExistence type="predicted"/>
<dbReference type="RefSeq" id="WP_014404619.1">
    <property type="nucleotide sequence ID" value="NC_017034.1"/>
</dbReference>
<dbReference type="KEGG" id="mez:Mtc_0005"/>
<name>H8I521_METCZ</name>
<dbReference type="Pfam" id="PF19094">
    <property type="entry name" value="EMC6_arch"/>
    <property type="match status" value="1"/>
</dbReference>
<reference evidence="2 3" key="1">
    <citation type="journal article" date="2012" name="J. Bacteriol.">
        <title>Complete genome sequence of a thermophilic methanogen, Methanocella conradii HZ254, isolated from Chinese rice field soil.</title>
        <authorList>
            <person name="Lu Z."/>
            <person name="Lu Y."/>
        </authorList>
    </citation>
    <scope>NUCLEOTIDE SEQUENCE [LARGE SCALE GENOMIC DNA]</scope>
    <source>
        <strain evidence="3">DSM 24694 / JCM 17849 / CGMCC 1.5162 / HZ254</strain>
    </source>
</reference>
<keyword evidence="1" id="KW-0812">Transmembrane</keyword>
<dbReference type="GeneID" id="11972481"/>
<keyword evidence="3" id="KW-1185">Reference proteome</keyword>
<dbReference type="OrthoDB" id="50040at2157"/>
<dbReference type="HOGENOM" id="CLU_144574_1_1_2"/>
<dbReference type="EMBL" id="CP003243">
    <property type="protein sequence ID" value="AFC98780.1"/>
    <property type="molecule type" value="Genomic_DNA"/>
</dbReference>
<sequence>MEIKTPTKEERIAFHLRGIKMSLVPALFGVAAGFLSSPYVLSVPHQSFSFLILALAIYAQKFVFPLWGIESGKFDAKAWFYVGFLTFSYWYISWAIIMNGMPHINGVPAPQFGPFF</sequence>
<dbReference type="eggNOG" id="arCOG02206">
    <property type="taxonomic scope" value="Archaea"/>
</dbReference>